<dbReference type="EMBL" id="BK015055">
    <property type="protein sequence ID" value="DAD89185.1"/>
    <property type="molecule type" value="Genomic_DNA"/>
</dbReference>
<sequence length="90" mass="10137">MGSGTDRRFPSDIIILTHRNIFFNGQVITVKQPKLGRPTSDPKTKQIHFRLSESDLLIFESCAQKLGLSMTEMIKFAVKKLNDTASQPSE</sequence>
<proteinExistence type="predicted"/>
<evidence type="ECO:0000313" key="1">
    <source>
        <dbReference type="EMBL" id="DAD89185.1"/>
    </source>
</evidence>
<name>A0A8S5N3J7_9CAUD</name>
<protein>
    <submittedName>
        <fullName evidence="1">Uncharacterized protein</fullName>
    </submittedName>
</protein>
<reference evidence="1" key="1">
    <citation type="journal article" date="2021" name="Proc. Natl. Acad. Sci. U.S.A.">
        <title>A Catalog of Tens of Thousands of Viruses from Human Metagenomes Reveals Hidden Associations with Chronic Diseases.</title>
        <authorList>
            <person name="Tisza M.J."/>
            <person name="Buck C.B."/>
        </authorList>
    </citation>
    <scope>NUCLEOTIDE SEQUENCE</scope>
    <source>
        <strain evidence="1">Ct5Px37</strain>
    </source>
</reference>
<accession>A0A8S5N3J7</accession>
<organism evidence="1">
    <name type="scientific">Siphoviridae sp. ct5Px37</name>
    <dbReference type="NCBI Taxonomy" id="2826293"/>
    <lineage>
        <taxon>Viruses</taxon>
        <taxon>Duplodnaviria</taxon>
        <taxon>Heunggongvirae</taxon>
        <taxon>Uroviricota</taxon>
        <taxon>Caudoviricetes</taxon>
    </lineage>
</organism>